<accession>A0A6C0EFZ3</accession>
<evidence type="ECO:0000313" key="1">
    <source>
        <dbReference type="EMBL" id="QHT28044.1"/>
    </source>
</evidence>
<dbReference type="EMBL" id="MN738851">
    <property type="protein sequence ID" value="QHT28044.1"/>
    <property type="molecule type" value="Genomic_DNA"/>
</dbReference>
<protein>
    <submittedName>
        <fullName evidence="1">Uncharacterized protein</fullName>
    </submittedName>
</protein>
<organism evidence="1">
    <name type="scientific">viral metagenome</name>
    <dbReference type="NCBI Taxonomy" id="1070528"/>
    <lineage>
        <taxon>unclassified sequences</taxon>
        <taxon>metagenomes</taxon>
        <taxon>organismal metagenomes</taxon>
    </lineage>
</organism>
<proteinExistence type="predicted"/>
<name>A0A6C0EFZ3_9ZZZZ</name>
<reference evidence="1" key="1">
    <citation type="journal article" date="2020" name="Nature">
        <title>Giant virus diversity and host interactions through global metagenomics.</title>
        <authorList>
            <person name="Schulz F."/>
            <person name="Roux S."/>
            <person name="Paez-Espino D."/>
            <person name="Jungbluth S."/>
            <person name="Walsh D.A."/>
            <person name="Denef V.J."/>
            <person name="McMahon K.D."/>
            <person name="Konstantinidis K.T."/>
            <person name="Eloe-Fadrosh E.A."/>
            <person name="Kyrpides N.C."/>
            <person name="Woyke T."/>
        </authorList>
    </citation>
    <scope>NUCLEOTIDE SEQUENCE</scope>
    <source>
        <strain evidence="1">GVMAG-M-3300001348-25</strain>
    </source>
</reference>
<sequence length="49" mass="6083">MNHQWKEELTNTIEKNDDFWFSYFSCTTEEKNHIINHFSKTYMRIPTLI</sequence>
<dbReference type="AlphaFoldDB" id="A0A6C0EFZ3"/>